<evidence type="ECO:0000256" key="1">
    <source>
        <dbReference type="ARBA" id="ARBA00022527"/>
    </source>
</evidence>
<name>A0A4R7VAS6_9PSEU</name>
<dbReference type="PANTHER" id="PTHR35526">
    <property type="entry name" value="ANTI-SIGMA-F FACTOR RSBW-RELATED"/>
    <property type="match status" value="1"/>
</dbReference>
<keyword evidence="1" id="KW-0418">Kinase</keyword>
<dbReference type="InterPro" id="IPR050267">
    <property type="entry name" value="Anti-sigma-factor_SerPK"/>
</dbReference>
<dbReference type="InterPro" id="IPR036890">
    <property type="entry name" value="HATPase_C_sf"/>
</dbReference>
<dbReference type="RefSeq" id="WP_166664281.1">
    <property type="nucleotide sequence ID" value="NZ_SOCP01000011.1"/>
</dbReference>
<dbReference type="Pfam" id="PF13581">
    <property type="entry name" value="HATPase_c_2"/>
    <property type="match status" value="1"/>
</dbReference>
<gene>
    <name evidence="3" type="ORF">CLV71_11137</name>
</gene>
<evidence type="ECO:0000313" key="4">
    <source>
        <dbReference type="Proteomes" id="UP000294927"/>
    </source>
</evidence>
<dbReference type="InterPro" id="IPR003594">
    <property type="entry name" value="HATPase_dom"/>
</dbReference>
<proteinExistence type="predicted"/>
<reference evidence="3 4" key="1">
    <citation type="submission" date="2019-03" db="EMBL/GenBank/DDBJ databases">
        <title>Genomic Encyclopedia of Archaeal and Bacterial Type Strains, Phase II (KMG-II): from individual species to whole genera.</title>
        <authorList>
            <person name="Goeker M."/>
        </authorList>
    </citation>
    <scope>NUCLEOTIDE SEQUENCE [LARGE SCALE GENOMIC DNA]</scope>
    <source>
        <strain evidence="3 4">DSM 45499</strain>
    </source>
</reference>
<keyword evidence="1" id="KW-0808">Transferase</keyword>
<comment type="caution">
    <text evidence="3">The sequence shown here is derived from an EMBL/GenBank/DDBJ whole genome shotgun (WGS) entry which is preliminary data.</text>
</comment>
<accession>A0A4R7VAS6</accession>
<evidence type="ECO:0000259" key="2">
    <source>
        <dbReference type="Pfam" id="PF13581"/>
    </source>
</evidence>
<feature type="domain" description="Histidine kinase/HSP90-like ATPase" evidence="2">
    <location>
        <begin position="35"/>
        <end position="150"/>
    </location>
</feature>
<dbReference type="GO" id="GO:0004674">
    <property type="term" value="F:protein serine/threonine kinase activity"/>
    <property type="evidence" value="ECO:0007669"/>
    <property type="project" value="UniProtKB-KW"/>
</dbReference>
<keyword evidence="1" id="KW-0723">Serine/threonine-protein kinase</keyword>
<dbReference type="Gene3D" id="3.30.565.10">
    <property type="entry name" value="Histidine kinase-like ATPase, C-terminal domain"/>
    <property type="match status" value="1"/>
</dbReference>
<organism evidence="3 4">
    <name type="scientific">Actinophytocola oryzae</name>
    <dbReference type="NCBI Taxonomy" id="502181"/>
    <lineage>
        <taxon>Bacteria</taxon>
        <taxon>Bacillati</taxon>
        <taxon>Actinomycetota</taxon>
        <taxon>Actinomycetes</taxon>
        <taxon>Pseudonocardiales</taxon>
        <taxon>Pseudonocardiaceae</taxon>
    </lineage>
</organism>
<sequence length="157" mass="16943">MPPSSERQLGNEPTRADVAQTLDLVLAADWISPSVARDQVRTWLRANHWSPAQTDDLVLAVNEAVSNSIEHGYRMGPDDAPGDDTVALTGTIRRAPDGSRHVEFTVRDSGVWLPPTDEGPTTRGQGIRLMRACVEHLSIEGGAGGTSVVMHSRPVPM</sequence>
<dbReference type="EMBL" id="SOCP01000011">
    <property type="protein sequence ID" value="TDV46079.1"/>
    <property type="molecule type" value="Genomic_DNA"/>
</dbReference>
<evidence type="ECO:0000313" key="3">
    <source>
        <dbReference type="EMBL" id="TDV46079.1"/>
    </source>
</evidence>
<dbReference type="AlphaFoldDB" id="A0A4R7VAS6"/>
<dbReference type="SUPFAM" id="SSF55874">
    <property type="entry name" value="ATPase domain of HSP90 chaperone/DNA topoisomerase II/histidine kinase"/>
    <property type="match status" value="1"/>
</dbReference>
<dbReference type="Proteomes" id="UP000294927">
    <property type="component" value="Unassembled WGS sequence"/>
</dbReference>
<dbReference type="CDD" id="cd16936">
    <property type="entry name" value="HATPase_RsbW-like"/>
    <property type="match status" value="1"/>
</dbReference>
<dbReference type="PANTHER" id="PTHR35526:SF3">
    <property type="entry name" value="ANTI-SIGMA-F FACTOR RSBW"/>
    <property type="match status" value="1"/>
</dbReference>
<keyword evidence="4" id="KW-1185">Reference proteome</keyword>
<protein>
    <submittedName>
        <fullName evidence="3">Anti-sigma regulatory factor (Ser/Thr protein kinase)</fullName>
    </submittedName>
</protein>